<dbReference type="SUPFAM" id="SSF100950">
    <property type="entry name" value="NagB/RpiA/CoA transferase-like"/>
    <property type="match status" value="2"/>
</dbReference>
<dbReference type="SMART" id="SM00882">
    <property type="entry name" value="CoA_trans"/>
    <property type="match status" value="1"/>
</dbReference>
<gene>
    <name evidence="5" type="ORF">SAMN05216313_11773</name>
</gene>
<dbReference type="Proteomes" id="UP000198508">
    <property type="component" value="Unassembled WGS sequence"/>
</dbReference>
<dbReference type="AlphaFoldDB" id="A0A1I0HRS7"/>
<accession>A0A1I0HRS7</accession>
<proteinExistence type="inferred from homology"/>
<keyword evidence="2 3" id="KW-0808">Transferase</keyword>
<name>A0A1I0HRS7_9FIRM</name>
<evidence type="ECO:0000256" key="1">
    <source>
        <dbReference type="ARBA" id="ARBA00007154"/>
    </source>
</evidence>
<dbReference type="PANTHER" id="PTHR43293">
    <property type="entry name" value="ACETATE COA-TRANSFERASE YDIF"/>
    <property type="match status" value="1"/>
</dbReference>
<comment type="similarity">
    <text evidence="1 3">Belongs to the 3-oxoacid CoA-transferase family.</text>
</comment>
<dbReference type="InterPro" id="IPR037171">
    <property type="entry name" value="NagB/RpiA_transferase-like"/>
</dbReference>
<dbReference type="Gene3D" id="3.40.1080.10">
    <property type="entry name" value="Glutaconate Coenzyme A-transferase"/>
    <property type="match status" value="2"/>
</dbReference>
<dbReference type="GeneID" id="93279201"/>
<organism evidence="5 6">
    <name type="scientific">Enterocloster lavalensis</name>
    <dbReference type="NCBI Taxonomy" id="460384"/>
    <lineage>
        <taxon>Bacteria</taxon>
        <taxon>Bacillati</taxon>
        <taxon>Bacillota</taxon>
        <taxon>Clostridia</taxon>
        <taxon>Lachnospirales</taxon>
        <taxon>Lachnospiraceae</taxon>
        <taxon>Enterocloster</taxon>
    </lineage>
</organism>
<dbReference type="RefSeq" id="WP_092365845.1">
    <property type="nucleotide sequence ID" value="NZ_CAJJSN010000005.1"/>
</dbReference>
<keyword evidence="6" id="KW-1185">Reference proteome</keyword>
<reference evidence="6" key="1">
    <citation type="submission" date="2016-10" db="EMBL/GenBank/DDBJ databases">
        <authorList>
            <person name="Varghese N."/>
            <person name="Submissions S."/>
        </authorList>
    </citation>
    <scope>NUCLEOTIDE SEQUENCE [LARGE SCALE GENOMIC DNA]</scope>
    <source>
        <strain evidence="6">NLAE-zl-G277</strain>
    </source>
</reference>
<evidence type="ECO:0000313" key="6">
    <source>
        <dbReference type="Proteomes" id="UP000198508"/>
    </source>
</evidence>
<evidence type="ECO:0000256" key="3">
    <source>
        <dbReference type="PIRNR" id="PIRNR000858"/>
    </source>
</evidence>
<sequence length="513" mass="55529">MSKFMTREAAAALVKDGDTVALTGSGGGVMEPYATFEALERRFLETGSPRGITLVHASGIGNKKEAGITRFAHKGMVKRVIGGHWGWSPEMQQMAVNGEIEAYNFSQGVICHLFREIGAQRPGLLTKVGKYTFVDPRNGGGKLNDATKEDLVRLMEVDGDEYLFYKTFPINVAIIRGTCADEDGNVSMEQEPAMLDVLLAAQAAHNSGGIVIAQVKYPAAKGSLNSKKIKVPGVYVDAVVVDPNQWQTGEGEYNPSFSGDIVLPVDALKPLPLTHRKIVARRAFMELKENAVINLGFGMPDGVASVAAEEGFSDKITMTIEQGIYGGVPAAGAIFGVASNPVAVIDEGAQFDFYSGHGLDMTFLGLAQADSHGNVNVSRFGTTIAGSGGFIDISQSAGKVVFCGTFTAGGLKVEIRDGAVKILQEGRNRKFIREVEHLTYSTKYAEEAGQKVIYVTERAVFEYRDGRLVLTEIAPGIDLERDILGQMDFVPEVSPDLREMDSRLFYEERMECK</sequence>
<dbReference type="GO" id="GO:0008410">
    <property type="term" value="F:CoA-transferase activity"/>
    <property type="evidence" value="ECO:0007669"/>
    <property type="project" value="InterPro"/>
</dbReference>
<evidence type="ECO:0000256" key="4">
    <source>
        <dbReference type="PIRSR" id="PIRSR000858-1"/>
    </source>
</evidence>
<dbReference type="Pfam" id="PF01144">
    <property type="entry name" value="CoA_trans"/>
    <property type="match status" value="1"/>
</dbReference>
<dbReference type="EMBL" id="FOIM01000017">
    <property type="protein sequence ID" value="SET86739.1"/>
    <property type="molecule type" value="Genomic_DNA"/>
</dbReference>
<dbReference type="PANTHER" id="PTHR43293:SF1">
    <property type="entry name" value="ACETATE COA-TRANSFERASE YDIF"/>
    <property type="match status" value="1"/>
</dbReference>
<dbReference type="PIRSF" id="PIRSF000858">
    <property type="entry name" value="SCOT-t"/>
    <property type="match status" value="1"/>
</dbReference>
<dbReference type="STRING" id="460384.SAMN05216313_11773"/>
<evidence type="ECO:0000313" key="5">
    <source>
        <dbReference type="EMBL" id="SET86739.1"/>
    </source>
</evidence>
<dbReference type="GO" id="GO:0046952">
    <property type="term" value="P:ketone body catabolic process"/>
    <property type="evidence" value="ECO:0007669"/>
    <property type="project" value="InterPro"/>
</dbReference>
<protein>
    <submittedName>
        <fullName evidence="5">Propionate CoA-transferase</fullName>
    </submittedName>
</protein>
<evidence type="ECO:0000256" key="2">
    <source>
        <dbReference type="ARBA" id="ARBA00022679"/>
    </source>
</evidence>
<feature type="active site" description="5-glutamyl coenzyme A thioester intermediate" evidence="4">
    <location>
        <position position="321"/>
    </location>
</feature>
<dbReference type="InterPro" id="IPR004165">
    <property type="entry name" value="CoA_trans_fam_I"/>
</dbReference>
<dbReference type="InterPro" id="IPR014388">
    <property type="entry name" value="3-oxoacid_CoA-transferase"/>
</dbReference>